<evidence type="ECO:0000259" key="4">
    <source>
        <dbReference type="Pfam" id="PF00496"/>
    </source>
</evidence>
<organism evidence="5 6">
    <name type="scientific">Roseomonas indoligenes</name>
    <dbReference type="NCBI Taxonomy" id="2820811"/>
    <lineage>
        <taxon>Bacteria</taxon>
        <taxon>Pseudomonadati</taxon>
        <taxon>Pseudomonadota</taxon>
        <taxon>Alphaproteobacteria</taxon>
        <taxon>Acetobacterales</taxon>
        <taxon>Roseomonadaceae</taxon>
        <taxon>Roseomonas</taxon>
    </lineage>
</organism>
<dbReference type="AlphaFoldDB" id="A0A940MX90"/>
<dbReference type="GO" id="GO:0015833">
    <property type="term" value="P:peptide transport"/>
    <property type="evidence" value="ECO:0007669"/>
    <property type="project" value="TreeGrafter"/>
</dbReference>
<dbReference type="RefSeq" id="WP_209376728.1">
    <property type="nucleotide sequence ID" value="NZ_JAGIZA010000023.1"/>
</dbReference>
<protein>
    <submittedName>
        <fullName evidence="5">ABC transporter substrate-binding protein</fullName>
    </submittedName>
</protein>
<dbReference type="PANTHER" id="PTHR30290">
    <property type="entry name" value="PERIPLASMIC BINDING COMPONENT OF ABC TRANSPORTER"/>
    <property type="match status" value="1"/>
</dbReference>
<feature type="domain" description="Solute-binding protein family 5" evidence="4">
    <location>
        <begin position="73"/>
        <end position="429"/>
    </location>
</feature>
<keyword evidence="3" id="KW-0732">Signal</keyword>
<dbReference type="GO" id="GO:0043190">
    <property type="term" value="C:ATP-binding cassette (ABC) transporter complex"/>
    <property type="evidence" value="ECO:0007669"/>
    <property type="project" value="InterPro"/>
</dbReference>
<dbReference type="Gene3D" id="3.40.190.10">
    <property type="entry name" value="Periplasmic binding protein-like II"/>
    <property type="match status" value="1"/>
</dbReference>
<evidence type="ECO:0000256" key="3">
    <source>
        <dbReference type="ARBA" id="ARBA00022729"/>
    </source>
</evidence>
<dbReference type="InterPro" id="IPR000914">
    <property type="entry name" value="SBP_5_dom"/>
</dbReference>
<evidence type="ECO:0000256" key="1">
    <source>
        <dbReference type="ARBA" id="ARBA00004418"/>
    </source>
</evidence>
<dbReference type="Proteomes" id="UP000677537">
    <property type="component" value="Unassembled WGS sequence"/>
</dbReference>
<proteinExistence type="inferred from homology"/>
<dbReference type="GO" id="GO:1904680">
    <property type="term" value="F:peptide transmembrane transporter activity"/>
    <property type="evidence" value="ECO:0007669"/>
    <property type="project" value="TreeGrafter"/>
</dbReference>
<dbReference type="EMBL" id="JAGIZA010000023">
    <property type="protein sequence ID" value="MBP0495933.1"/>
    <property type="molecule type" value="Genomic_DNA"/>
</dbReference>
<dbReference type="PANTHER" id="PTHR30290:SF38">
    <property type="entry name" value="D,D-DIPEPTIDE-BINDING PERIPLASMIC PROTEIN DDPA-RELATED"/>
    <property type="match status" value="1"/>
</dbReference>
<comment type="similarity">
    <text evidence="2">Belongs to the bacterial solute-binding protein 5 family.</text>
</comment>
<reference evidence="5" key="1">
    <citation type="submission" date="2021-03" db="EMBL/GenBank/DDBJ databases">
        <authorList>
            <person name="So Y."/>
        </authorList>
    </citation>
    <scope>NUCLEOTIDE SEQUENCE</scope>
    <source>
        <strain evidence="5">SG15</strain>
    </source>
</reference>
<comment type="caution">
    <text evidence="5">The sequence shown here is derived from an EMBL/GenBank/DDBJ whole genome shotgun (WGS) entry which is preliminary data.</text>
</comment>
<dbReference type="PIRSF" id="PIRSF002741">
    <property type="entry name" value="MppA"/>
    <property type="match status" value="1"/>
</dbReference>
<evidence type="ECO:0000256" key="2">
    <source>
        <dbReference type="ARBA" id="ARBA00005695"/>
    </source>
</evidence>
<dbReference type="InterPro" id="IPR039424">
    <property type="entry name" value="SBP_5"/>
</dbReference>
<evidence type="ECO:0000313" key="5">
    <source>
        <dbReference type="EMBL" id="MBP0495933.1"/>
    </source>
</evidence>
<dbReference type="Gene3D" id="3.10.105.10">
    <property type="entry name" value="Dipeptide-binding Protein, Domain 3"/>
    <property type="match status" value="1"/>
</dbReference>
<dbReference type="InterPro" id="IPR030678">
    <property type="entry name" value="Peptide/Ni-bd"/>
</dbReference>
<dbReference type="Pfam" id="PF00496">
    <property type="entry name" value="SBP_bac_5"/>
    <property type="match status" value="1"/>
</dbReference>
<accession>A0A940MX90</accession>
<sequence>MHRRQLLSLAGASIGASLASPRLGAAQGQRLLRFVPHADLAVVDPVWTTAYVTRNHAYLVFDTLYGMDAAYNPQPQMVAGHAVEEDGRRWTLTLREGLAFHDGTPVLARDCVASIRRWGRRDDLGRTLLSITDELFAPDDRTIAFRLKRPFPLLPFVLGKTSGLVCAMMPARIAEGSPDKAFTEVVGSGPFRFRADERVAGDRVVYERFAAYRPREGAAASGTAGPKIAHLDRVEWKVISDASTAASALRAGEVDWYELPGADILPLLRRGRDIKVETLDPSGYIGSLRLNHLHGPAANREVRRAMVAAISQADVVMASAGTDPALWKAGVGFFCPDTPLANDAGLSALTGPRDKAALRGALQSAGLSGEKLVFMTPSDIQLNNSASEVAADALRQAGMNVDLQAMDWGTMLQRRNKKEPASQGGWHAYVAFNTGSDMLNPAVHPLLRGDGASGAYGWSEDPAIERLREAWFAAPDLAAQQAAARQLQEEAFGHVPYIPLGQVAQLTAYRGDLNGMPRGVPVFWGIRRG</sequence>
<dbReference type="CDD" id="cd08502">
    <property type="entry name" value="PBP2_NikA_DppA_OppA_like_16"/>
    <property type="match status" value="1"/>
</dbReference>
<evidence type="ECO:0000313" key="6">
    <source>
        <dbReference type="Proteomes" id="UP000677537"/>
    </source>
</evidence>
<gene>
    <name evidence="5" type="ORF">J5Y10_24325</name>
</gene>
<name>A0A940MX90_9PROT</name>
<keyword evidence="6" id="KW-1185">Reference proteome</keyword>
<comment type="subcellular location">
    <subcellularLocation>
        <location evidence="1">Periplasm</location>
    </subcellularLocation>
</comment>
<dbReference type="GO" id="GO:0030288">
    <property type="term" value="C:outer membrane-bounded periplasmic space"/>
    <property type="evidence" value="ECO:0007669"/>
    <property type="project" value="UniProtKB-ARBA"/>
</dbReference>
<dbReference type="SUPFAM" id="SSF53850">
    <property type="entry name" value="Periplasmic binding protein-like II"/>
    <property type="match status" value="1"/>
</dbReference>